<evidence type="ECO:0000313" key="3">
    <source>
        <dbReference type="Proteomes" id="UP001644719"/>
    </source>
</evidence>
<dbReference type="InterPro" id="IPR003646">
    <property type="entry name" value="SH3-like_bac-type"/>
</dbReference>
<accession>A0ABX2H4K5</accession>
<comment type="caution">
    <text evidence="2">The sequence shown here is derived from an EMBL/GenBank/DDBJ whole genome shotgun (WGS) entry which is preliminary data.</text>
</comment>
<dbReference type="Proteomes" id="UP001644719">
    <property type="component" value="Unassembled WGS sequence"/>
</dbReference>
<protein>
    <recommendedName>
        <fullName evidence="1">SH3b domain-containing protein</fullName>
    </recommendedName>
</protein>
<dbReference type="InterPro" id="IPR036365">
    <property type="entry name" value="PGBD-like_sf"/>
</dbReference>
<dbReference type="Gene3D" id="1.10.101.10">
    <property type="entry name" value="PGBD-like superfamily/PGBD"/>
    <property type="match status" value="1"/>
</dbReference>
<dbReference type="InterPro" id="IPR002477">
    <property type="entry name" value="Peptidoglycan-bd-like"/>
</dbReference>
<name>A0ABX2H4K5_9FIRM</name>
<dbReference type="SUPFAM" id="SSF54001">
    <property type="entry name" value="Cysteine proteinases"/>
    <property type="match status" value="1"/>
</dbReference>
<dbReference type="PROSITE" id="PS51781">
    <property type="entry name" value="SH3B"/>
    <property type="match status" value="1"/>
</dbReference>
<evidence type="ECO:0000313" key="2">
    <source>
        <dbReference type="EMBL" id="NSG84311.1"/>
    </source>
</evidence>
<dbReference type="Gene3D" id="3.90.1720.10">
    <property type="entry name" value="endopeptidase domain like (from Nostoc punctiforme)"/>
    <property type="match status" value="1"/>
</dbReference>
<dbReference type="InterPro" id="IPR038765">
    <property type="entry name" value="Papain-like_cys_pep_sf"/>
</dbReference>
<reference evidence="2 3" key="1">
    <citation type="journal article" date="2020" name="Cell Host Microbe">
        <title>Functional and Genomic Variation between Human-Derived Isolates of Lachnospiraceae Reveals Inter- and Intra-Species Diversity.</title>
        <authorList>
            <person name="Sorbara M.T."/>
            <person name="Littmann E.R."/>
            <person name="Fontana E."/>
            <person name="Moody T.U."/>
            <person name="Kohout C.E."/>
            <person name="Gjonbalaj M."/>
            <person name="Eaton V."/>
            <person name="Seok R."/>
            <person name="Leiner I.M."/>
            <person name="Pamer E.G."/>
        </authorList>
    </citation>
    <scope>NUCLEOTIDE SEQUENCE [LARGE SCALE GENOMIC DNA]</scope>
    <source>
        <strain evidence="2 3">MSK.17.74</strain>
    </source>
</reference>
<dbReference type="InterPro" id="IPR036366">
    <property type="entry name" value="PGBDSf"/>
</dbReference>
<dbReference type="EMBL" id="JAAITS010000004">
    <property type="protein sequence ID" value="NSG84311.1"/>
    <property type="molecule type" value="Genomic_DNA"/>
</dbReference>
<organism evidence="2 3">
    <name type="scientific">Blautia faecis</name>
    <dbReference type="NCBI Taxonomy" id="871665"/>
    <lineage>
        <taxon>Bacteria</taxon>
        <taxon>Bacillati</taxon>
        <taxon>Bacillota</taxon>
        <taxon>Clostridia</taxon>
        <taxon>Lachnospirales</taxon>
        <taxon>Lachnospiraceae</taxon>
        <taxon>Blautia</taxon>
    </lineage>
</organism>
<proteinExistence type="predicted"/>
<dbReference type="RefSeq" id="WP_173769295.1">
    <property type="nucleotide sequence ID" value="NZ_JAAITS010000004.1"/>
</dbReference>
<gene>
    <name evidence="2" type="ORF">G5B17_02405</name>
</gene>
<feature type="domain" description="SH3b" evidence="1">
    <location>
        <begin position="270"/>
        <end position="338"/>
    </location>
</feature>
<dbReference type="Pfam" id="PF25309">
    <property type="entry name" value="ELLD"/>
    <property type="match status" value="2"/>
</dbReference>
<dbReference type="SUPFAM" id="SSF47090">
    <property type="entry name" value="PGBD-like"/>
    <property type="match status" value="1"/>
</dbReference>
<dbReference type="Gene3D" id="2.30.30.40">
    <property type="entry name" value="SH3 Domains"/>
    <property type="match status" value="1"/>
</dbReference>
<evidence type="ECO:0000259" key="1">
    <source>
        <dbReference type="PROSITE" id="PS51781"/>
    </source>
</evidence>
<sequence length="338" mass="36965">MTKTEKATRWMEATARDNSHGYDQAYRWNEKGDYDCSSAVYTAWVNAGIPVKDYSFKTYGCAYTGVMKAVFTHFEFKDVTSKVNLTTGAGLQRGDILLNEKYHVAMYCGNGLEVEASINENGRATGGKPGDQTGHEFLIRSYRNYPWNVVLRYTEAADGNPPVTTKNYLAMGDKGDAVKTMQTMLIKLGHSCGKYGADGEYGLGTLAAVKEFQRDNGLVTDGLYGEATKAKLTTLYNAKIKAESASKPSSKPSTLSSKVAAAQSFNKSIAGTYKVKASNGLNLRYKPGDTSNSNLILTIPNGKSVANYGYYTAVNGVKWYLVTYKDTPGFVSSRYLVK</sequence>
<keyword evidence="3" id="KW-1185">Reference proteome</keyword>
<dbReference type="InterPro" id="IPR057370">
    <property type="entry name" value="ELLD"/>
</dbReference>
<dbReference type="Pfam" id="PF01471">
    <property type="entry name" value="PG_binding_1"/>
    <property type="match status" value="1"/>
</dbReference>